<evidence type="ECO:0000259" key="1">
    <source>
        <dbReference type="Pfam" id="PF00078"/>
    </source>
</evidence>
<dbReference type="PANTHER" id="PTHR24559">
    <property type="entry name" value="TRANSPOSON TY3-I GAG-POL POLYPROTEIN"/>
    <property type="match status" value="1"/>
</dbReference>
<evidence type="ECO:0000313" key="2">
    <source>
        <dbReference type="EMBL" id="KZR98045.1"/>
    </source>
</evidence>
<dbReference type="InterPro" id="IPR043128">
    <property type="entry name" value="Rev_trsase/Diguanyl_cyclase"/>
</dbReference>
<dbReference type="InterPro" id="IPR043502">
    <property type="entry name" value="DNA/RNA_pol_sf"/>
</dbReference>
<comment type="caution">
    <text evidence="2">The sequence shown here is derived from an EMBL/GenBank/DDBJ whole genome shotgun (WGS) entry which is preliminary data.</text>
</comment>
<dbReference type="PANTHER" id="PTHR24559:SF444">
    <property type="entry name" value="REVERSE TRANSCRIPTASE DOMAIN-CONTAINING PROTEIN"/>
    <property type="match status" value="1"/>
</dbReference>
<dbReference type="Proteomes" id="UP000076858">
    <property type="component" value="Unassembled WGS sequence"/>
</dbReference>
<feature type="non-terminal residue" evidence="2">
    <location>
        <position position="1"/>
    </location>
</feature>
<dbReference type="AlphaFoldDB" id="A0A164FQK1"/>
<organism evidence="2 3">
    <name type="scientific">Daphnia magna</name>
    <dbReference type="NCBI Taxonomy" id="35525"/>
    <lineage>
        <taxon>Eukaryota</taxon>
        <taxon>Metazoa</taxon>
        <taxon>Ecdysozoa</taxon>
        <taxon>Arthropoda</taxon>
        <taxon>Crustacea</taxon>
        <taxon>Branchiopoda</taxon>
        <taxon>Diplostraca</taxon>
        <taxon>Cladocera</taxon>
        <taxon>Anomopoda</taxon>
        <taxon>Daphniidae</taxon>
        <taxon>Daphnia</taxon>
    </lineage>
</organism>
<dbReference type="InterPro" id="IPR053134">
    <property type="entry name" value="RNA-dir_DNA_polymerase"/>
</dbReference>
<dbReference type="InterPro" id="IPR000477">
    <property type="entry name" value="RT_dom"/>
</dbReference>
<dbReference type="Gene3D" id="3.10.10.10">
    <property type="entry name" value="HIV Type 1 Reverse Transcriptase, subunit A, domain 1"/>
    <property type="match status" value="1"/>
</dbReference>
<evidence type="ECO:0000313" key="3">
    <source>
        <dbReference type="Proteomes" id="UP000076858"/>
    </source>
</evidence>
<dbReference type="SUPFAM" id="SSF56672">
    <property type="entry name" value="DNA/RNA polymerases"/>
    <property type="match status" value="1"/>
</dbReference>
<name>A0A164FQK1_9CRUS</name>
<keyword evidence="3" id="KW-1185">Reference proteome</keyword>
<proteinExistence type="predicted"/>
<accession>A0A164FQK1</accession>
<sequence length="147" mass="16952">KLLLEKHELIFADKESDLGLVTHVKHFINTGDSAPTNQRLRRTPEALKETVKSKIEIMLKNKIIRDSHSPFSAAIVMVPKKDGELRLCIDYRPLNKITIKDRYPLPRIDDTVDALCGSMYFSTLDLLSGYWQIEIEEKDKYKTAFIC</sequence>
<feature type="domain" description="Reverse transcriptase" evidence="1">
    <location>
        <begin position="78"/>
        <end position="147"/>
    </location>
</feature>
<dbReference type="STRING" id="35525.A0A164FQK1"/>
<feature type="non-terminal residue" evidence="2">
    <location>
        <position position="147"/>
    </location>
</feature>
<reference evidence="2 3" key="1">
    <citation type="submission" date="2016-03" db="EMBL/GenBank/DDBJ databases">
        <title>EvidentialGene: Evidence-directed Construction of Genes on Genomes.</title>
        <authorList>
            <person name="Gilbert D.G."/>
            <person name="Choi J.-H."/>
            <person name="Mockaitis K."/>
            <person name="Colbourne J."/>
            <person name="Pfrender M."/>
        </authorList>
    </citation>
    <scope>NUCLEOTIDE SEQUENCE [LARGE SCALE GENOMIC DNA]</scope>
    <source>
        <strain evidence="2 3">Xinb3</strain>
        <tissue evidence="2">Complete organism</tissue>
    </source>
</reference>
<dbReference type="GO" id="GO:0071897">
    <property type="term" value="P:DNA biosynthetic process"/>
    <property type="evidence" value="ECO:0007669"/>
    <property type="project" value="UniProtKB-ARBA"/>
</dbReference>
<gene>
    <name evidence="2" type="ORF">APZ42_006736</name>
</gene>
<dbReference type="EMBL" id="LRGB01018766">
    <property type="protein sequence ID" value="KZR98045.1"/>
    <property type="molecule type" value="Genomic_DNA"/>
</dbReference>
<dbReference type="Gene3D" id="3.30.70.270">
    <property type="match status" value="1"/>
</dbReference>
<protein>
    <recommendedName>
        <fullName evidence="1">Reverse transcriptase domain-containing protein</fullName>
    </recommendedName>
</protein>
<dbReference type="Pfam" id="PF00078">
    <property type="entry name" value="RVT_1"/>
    <property type="match status" value="1"/>
</dbReference>
<dbReference type="CDD" id="cd01647">
    <property type="entry name" value="RT_LTR"/>
    <property type="match status" value="1"/>
</dbReference>